<evidence type="ECO:0000259" key="2">
    <source>
        <dbReference type="PROSITE" id="PS51898"/>
    </source>
</evidence>
<dbReference type="GO" id="GO:0015074">
    <property type="term" value="P:DNA integration"/>
    <property type="evidence" value="ECO:0007669"/>
    <property type="project" value="InterPro"/>
</dbReference>
<dbReference type="Proteomes" id="UP000464178">
    <property type="component" value="Chromosome"/>
</dbReference>
<keyword evidence="1" id="KW-0233">DNA recombination</keyword>
<name>A0A6P2CWN4_9BACT</name>
<sequence>MAQRPFPAYCLHRATDQSFCTLREGDRRKVHYLGPFGSEPSLTKYAELLKRAGLSPAIVESAVVEAKASIRSGRGPLPGDRPNSGPVTVLALYNAFQQWAPSHYRLPSGVLSFEIDNFRHSFRECLDLLGSRSVDTLARSDLLAVRQRMVDRGLSRKVINQRIGRVVRVFVWGGDEDRRFVPDSVASAFRLVKPLQPFRGGARETEPVEAVPLADLRAVIDSSYPVLAAMLTLQLLTGCRPGEVRMLRKRMIKRTDNEWVLDFERSHKMAYRGKRRIVPIGPQALLLLQPWLAQCEADQHVFRPELAPKTNRRNLGPSYTSATYTTAVLRACAKAGVVPFGPNRVRHLAATEIRQQFGLEAAQAVLGHSHYSTTERYASLVPDLAKTVAKKRE</sequence>
<dbReference type="SUPFAM" id="SSF56349">
    <property type="entry name" value="DNA breaking-rejoining enzymes"/>
    <property type="match status" value="1"/>
</dbReference>
<evidence type="ECO:0000256" key="1">
    <source>
        <dbReference type="ARBA" id="ARBA00023172"/>
    </source>
</evidence>
<dbReference type="Gene3D" id="1.10.443.10">
    <property type="entry name" value="Intergrase catalytic core"/>
    <property type="match status" value="1"/>
</dbReference>
<gene>
    <name evidence="3" type="ORF">SOIL9_55900</name>
</gene>
<dbReference type="EMBL" id="LR593886">
    <property type="protein sequence ID" value="VTR92124.1"/>
    <property type="molecule type" value="Genomic_DNA"/>
</dbReference>
<dbReference type="InterPro" id="IPR050090">
    <property type="entry name" value="Tyrosine_recombinase_XerCD"/>
</dbReference>
<organism evidence="3 4">
    <name type="scientific">Gemmata massiliana</name>
    <dbReference type="NCBI Taxonomy" id="1210884"/>
    <lineage>
        <taxon>Bacteria</taxon>
        <taxon>Pseudomonadati</taxon>
        <taxon>Planctomycetota</taxon>
        <taxon>Planctomycetia</taxon>
        <taxon>Gemmatales</taxon>
        <taxon>Gemmataceae</taxon>
        <taxon>Gemmata</taxon>
    </lineage>
</organism>
<dbReference type="PANTHER" id="PTHR30349:SF64">
    <property type="entry name" value="PROPHAGE INTEGRASE INTD-RELATED"/>
    <property type="match status" value="1"/>
</dbReference>
<dbReference type="InterPro" id="IPR002104">
    <property type="entry name" value="Integrase_catalytic"/>
</dbReference>
<reference evidence="3 4" key="1">
    <citation type="submission" date="2019-05" db="EMBL/GenBank/DDBJ databases">
        <authorList>
            <consortium name="Science for Life Laboratories"/>
        </authorList>
    </citation>
    <scope>NUCLEOTIDE SEQUENCE [LARGE SCALE GENOMIC DNA]</scope>
    <source>
        <strain evidence="3">Soil9</strain>
    </source>
</reference>
<protein>
    <recommendedName>
        <fullName evidence="2">Tyr recombinase domain-containing protein</fullName>
    </recommendedName>
</protein>
<dbReference type="InterPro" id="IPR013762">
    <property type="entry name" value="Integrase-like_cat_sf"/>
</dbReference>
<dbReference type="PROSITE" id="PS51898">
    <property type="entry name" value="TYR_RECOMBINASE"/>
    <property type="match status" value="1"/>
</dbReference>
<dbReference type="AlphaFoldDB" id="A0A6P2CWN4"/>
<evidence type="ECO:0000313" key="4">
    <source>
        <dbReference type="Proteomes" id="UP000464178"/>
    </source>
</evidence>
<evidence type="ECO:0000313" key="3">
    <source>
        <dbReference type="EMBL" id="VTR92124.1"/>
    </source>
</evidence>
<dbReference type="CDD" id="cd00397">
    <property type="entry name" value="DNA_BRE_C"/>
    <property type="match status" value="1"/>
</dbReference>
<dbReference type="Pfam" id="PF00589">
    <property type="entry name" value="Phage_integrase"/>
    <property type="match status" value="1"/>
</dbReference>
<dbReference type="PANTHER" id="PTHR30349">
    <property type="entry name" value="PHAGE INTEGRASE-RELATED"/>
    <property type="match status" value="1"/>
</dbReference>
<dbReference type="GO" id="GO:0006310">
    <property type="term" value="P:DNA recombination"/>
    <property type="evidence" value="ECO:0007669"/>
    <property type="project" value="UniProtKB-KW"/>
</dbReference>
<dbReference type="GO" id="GO:0003677">
    <property type="term" value="F:DNA binding"/>
    <property type="evidence" value="ECO:0007669"/>
    <property type="project" value="InterPro"/>
</dbReference>
<feature type="domain" description="Tyr recombinase" evidence="2">
    <location>
        <begin position="206"/>
        <end position="390"/>
    </location>
</feature>
<proteinExistence type="predicted"/>
<keyword evidence="4" id="KW-1185">Reference proteome</keyword>
<dbReference type="InterPro" id="IPR011010">
    <property type="entry name" value="DNA_brk_join_enz"/>
</dbReference>
<dbReference type="KEGG" id="gms:SOIL9_55900"/>
<accession>A0A6P2CWN4</accession>